<evidence type="ECO:0000313" key="7">
    <source>
        <dbReference type="Proteomes" id="UP000266615"/>
    </source>
</evidence>
<evidence type="ECO:0000259" key="5">
    <source>
        <dbReference type="PROSITE" id="PS50949"/>
    </source>
</evidence>
<evidence type="ECO:0000256" key="4">
    <source>
        <dbReference type="SAM" id="MobiDB-lite"/>
    </source>
</evidence>
<gene>
    <name evidence="6" type="ORF">D3250_00500</name>
</gene>
<proteinExistence type="predicted"/>
<dbReference type="EMBL" id="QYZP01000001">
    <property type="protein sequence ID" value="RJN33158.1"/>
    <property type="molecule type" value="Genomic_DNA"/>
</dbReference>
<organism evidence="6 7">
    <name type="scientific">Nesterenkonia natronophila</name>
    <dbReference type="NCBI Taxonomy" id="2174932"/>
    <lineage>
        <taxon>Bacteria</taxon>
        <taxon>Bacillati</taxon>
        <taxon>Actinomycetota</taxon>
        <taxon>Actinomycetes</taxon>
        <taxon>Micrococcales</taxon>
        <taxon>Micrococcaceae</taxon>
        <taxon>Nesterenkonia</taxon>
    </lineage>
</organism>
<dbReference type="OrthoDB" id="3289286at2"/>
<dbReference type="InterPro" id="IPR036388">
    <property type="entry name" value="WH-like_DNA-bd_sf"/>
</dbReference>
<feature type="compositionally biased region" description="Polar residues" evidence="4">
    <location>
        <begin position="264"/>
        <end position="280"/>
    </location>
</feature>
<protein>
    <submittedName>
        <fullName evidence="6">GntR family transcriptional regulator</fullName>
    </submittedName>
</protein>
<dbReference type="Pfam" id="PF07729">
    <property type="entry name" value="FCD"/>
    <property type="match status" value="1"/>
</dbReference>
<feature type="region of interest" description="Disordered" evidence="4">
    <location>
        <begin position="1"/>
        <end position="29"/>
    </location>
</feature>
<dbReference type="InterPro" id="IPR000524">
    <property type="entry name" value="Tscrpt_reg_HTH_GntR"/>
</dbReference>
<dbReference type="PANTHER" id="PTHR43537:SF5">
    <property type="entry name" value="UXU OPERON TRANSCRIPTIONAL REGULATOR"/>
    <property type="match status" value="1"/>
</dbReference>
<accession>A0A3A4F5H3</accession>
<keyword evidence="3" id="KW-0804">Transcription</keyword>
<comment type="caution">
    <text evidence="6">The sequence shown here is derived from an EMBL/GenBank/DDBJ whole genome shotgun (WGS) entry which is preliminary data.</text>
</comment>
<dbReference type="PANTHER" id="PTHR43537">
    <property type="entry name" value="TRANSCRIPTIONAL REGULATOR, GNTR FAMILY"/>
    <property type="match status" value="1"/>
</dbReference>
<dbReference type="SMART" id="SM00895">
    <property type="entry name" value="FCD"/>
    <property type="match status" value="1"/>
</dbReference>
<dbReference type="Gene3D" id="1.20.120.530">
    <property type="entry name" value="GntR ligand-binding domain-like"/>
    <property type="match status" value="1"/>
</dbReference>
<dbReference type="GO" id="GO:0003677">
    <property type="term" value="F:DNA binding"/>
    <property type="evidence" value="ECO:0007669"/>
    <property type="project" value="UniProtKB-KW"/>
</dbReference>
<dbReference type="SMART" id="SM00345">
    <property type="entry name" value="HTH_GNTR"/>
    <property type="match status" value="1"/>
</dbReference>
<dbReference type="CDD" id="cd07377">
    <property type="entry name" value="WHTH_GntR"/>
    <property type="match status" value="1"/>
</dbReference>
<feature type="region of interest" description="Disordered" evidence="4">
    <location>
        <begin position="252"/>
        <end position="280"/>
    </location>
</feature>
<keyword evidence="7" id="KW-1185">Reference proteome</keyword>
<dbReference type="PROSITE" id="PS50949">
    <property type="entry name" value="HTH_GNTR"/>
    <property type="match status" value="1"/>
</dbReference>
<dbReference type="AlphaFoldDB" id="A0A3A4F5H3"/>
<evidence type="ECO:0000256" key="2">
    <source>
        <dbReference type="ARBA" id="ARBA00023125"/>
    </source>
</evidence>
<keyword evidence="2" id="KW-0238">DNA-binding</keyword>
<dbReference type="InterPro" id="IPR011711">
    <property type="entry name" value="GntR_C"/>
</dbReference>
<dbReference type="InterPro" id="IPR008920">
    <property type="entry name" value="TF_FadR/GntR_C"/>
</dbReference>
<name>A0A3A4F5H3_9MICC</name>
<evidence type="ECO:0000313" key="6">
    <source>
        <dbReference type="EMBL" id="RJN33158.1"/>
    </source>
</evidence>
<evidence type="ECO:0000256" key="3">
    <source>
        <dbReference type="ARBA" id="ARBA00023163"/>
    </source>
</evidence>
<feature type="domain" description="HTH gntR-type" evidence="5">
    <location>
        <begin position="25"/>
        <end position="92"/>
    </location>
</feature>
<dbReference type="Pfam" id="PF00392">
    <property type="entry name" value="GntR"/>
    <property type="match status" value="1"/>
</dbReference>
<dbReference type="InterPro" id="IPR036390">
    <property type="entry name" value="WH_DNA-bd_sf"/>
</dbReference>
<dbReference type="SUPFAM" id="SSF48008">
    <property type="entry name" value="GntR ligand-binding domain-like"/>
    <property type="match status" value="1"/>
</dbReference>
<dbReference type="Gene3D" id="1.10.10.10">
    <property type="entry name" value="Winged helix-like DNA-binding domain superfamily/Winged helix DNA-binding domain"/>
    <property type="match status" value="1"/>
</dbReference>
<evidence type="ECO:0000256" key="1">
    <source>
        <dbReference type="ARBA" id="ARBA00023015"/>
    </source>
</evidence>
<dbReference type="SUPFAM" id="SSF46785">
    <property type="entry name" value="Winged helix' DNA-binding domain"/>
    <property type="match status" value="1"/>
</dbReference>
<dbReference type="Proteomes" id="UP000266615">
    <property type="component" value="Unassembled WGS sequence"/>
</dbReference>
<keyword evidence="1" id="KW-0805">Transcription regulation</keyword>
<dbReference type="GO" id="GO:0003700">
    <property type="term" value="F:DNA-binding transcription factor activity"/>
    <property type="evidence" value="ECO:0007669"/>
    <property type="project" value="InterPro"/>
</dbReference>
<reference evidence="6 7" key="1">
    <citation type="submission" date="2018-09" db="EMBL/GenBank/DDBJ databases">
        <title>Nesterenkonia natronophila sp. nov., an alkaliphilic actinobacteriume isolated from a soda lake, and emended description of the genus Nesterenkonia.</title>
        <authorList>
            <person name="Menes R.J."/>
            <person name="Iriarte A."/>
        </authorList>
    </citation>
    <scope>NUCLEOTIDE SEQUENCE [LARGE SCALE GENOMIC DNA]</scope>
    <source>
        <strain evidence="6 7">M8</strain>
    </source>
</reference>
<sequence>MEESDGHQIPFVEPSGTESRFESDRKGAQPPYDRIKAMILSKAIPPDTKLNIDKLARELGVSQTPVREALQRLEGDKLVVGKKPRGLWTTPLLGERELRDLIEVRLLMEPWSARSVAHDRATNPGREMLTEIDRFVALGELRNEGYALASHDVAFHDMIFNAVGNSFLHDAFRQLHAHLHLFRLYPADLNGAHTIEEHRAIAEAIRRADPHAAEEAMRAHLFAALDRFSAGLRGGDTFSSLATVRSHILTASEPGQIGNGGGSETISPALQNTTTKRQYD</sequence>